<evidence type="ECO:0008006" key="2">
    <source>
        <dbReference type="Google" id="ProtNLM"/>
    </source>
</evidence>
<protein>
    <recommendedName>
        <fullName evidence="2">DUF3617 domain-containing protein</fullName>
    </recommendedName>
</protein>
<organism evidence="1">
    <name type="scientific">uncultured marine microorganism HF4000_ANIW133B20</name>
    <dbReference type="NCBI Taxonomy" id="455528"/>
    <lineage>
        <taxon>unclassified sequences</taxon>
        <taxon>environmental samples</taxon>
    </lineage>
</organism>
<accession>B3T3M1</accession>
<reference evidence="1" key="1">
    <citation type="journal article" date="2008" name="ISME J.">
        <title>Genomic patterns of recombination, clonal divergence and environment in marine microbial populations.</title>
        <authorList>
            <person name="Konstantinidis K.T."/>
            <person name="Delong E.F."/>
        </authorList>
    </citation>
    <scope>NUCLEOTIDE SEQUENCE</scope>
</reference>
<sequence>MPNRIARLSLCALLLSPFTALAIDQIKPGQWETSVTIQGLPAIAPEQLEQLRQFGIELPVGGHAIVTQQCITPEQAKLKQPLLPQTEDGCSVRNYQHSGDKVTGDISCNGAIQGNGRFDMTLLSDSAFEGRISMQGIAQGLPVNQNSTIIGKWVNSACDADIPTDQP</sequence>
<dbReference type="EMBL" id="EU016594">
    <property type="protein sequence ID" value="ABZ07180.1"/>
    <property type="molecule type" value="Genomic_DNA"/>
</dbReference>
<name>B3T3M1_9ZZZZ</name>
<evidence type="ECO:0000313" key="1">
    <source>
        <dbReference type="EMBL" id="ABZ07180.1"/>
    </source>
</evidence>
<gene>
    <name evidence="1" type="ORF">ALOHA_HF4000ANIW133B20ctg3g13</name>
</gene>
<dbReference type="InterPro" id="IPR022061">
    <property type="entry name" value="DUF3617"/>
</dbReference>
<dbReference type="AlphaFoldDB" id="B3T3M1"/>
<proteinExistence type="predicted"/>
<dbReference type="Pfam" id="PF12276">
    <property type="entry name" value="DUF3617"/>
    <property type="match status" value="1"/>
</dbReference>